<dbReference type="Proteomes" id="UP000261640">
    <property type="component" value="Unplaced"/>
</dbReference>
<comment type="similarity">
    <text evidence="2">Belongs to the PtdIns transfer protein family. PI transfer class IIA subfamily.</text>
</comment>
<evidence type="ECO:0000256" key="4">
    <source>
        <dbReference type="ARBA" id="ARBA00022553"/>
    </source>
</evidence>
<dbReference type="PRINTS" id="PR00391">
    <property type="entry name" value="PITRANSFER"/>
</dbReference>
<dbReference type="Gene3D" id="3.40.50.1000">
    <property type="entry name" value="HAD superfamily/HAD-like"/>
    <property type="match status" value="1"/>
</dbReference>
<evidence type="ECO:0000256" key="6">
    <source>
        <dbReference type="SAM" id="MobiDB-lite"/>
    </source>
</evidence>
<dbReference type="Gene3D" id="3.30.530.20">
    <property type="match status" value="1"/>
</dbReference>
<reference evidence="8" key="2">
    <citation type="submission" date="2025-09" db="UniProtKB">
        <authorList>
            <consortium name="Ensembl"/>
        </authorList>
    </citation>
    <scope>IDENTIFICATION</scope>
</reference>
<dbReference type="InterPro" id="IPR023393">
    <property type="entry name" value="START-like_dom_sf"/>
</dbReference>
<feature type="compositionally biased region" description="Basic and acidic residues" evidence="6">
    <location>
        <begin position="1356"/>
        <end position="1379"/>
    </location>
</feature>
<dbReference type="PANTHER" id="PTHR10658">
    <property type="entry name" value="PHOSPHATIDYLINOSITOL TRANSFER PROTEIN"/>
    <property type="match status" value="1"/>
</dbReference>
<feature type="region of interest" description="Disordered" evidence="6">
    <location>
        <begin position="606"/>
        <end position="653"/>
    </location>
</feature>
<feature type="domain" description="DDHD" evidence="7">
    <location>
        <begin position="697"/>
        <end position="1008"/>
    </location>
</feature>
<protein>
    <submittedName>
        <fullName evidence="8">Phosphatidylinositol transfer protein membrane associated 2</fullName>
    </submittedName>
</protein>
<dbReference type="GO" id="GO:0031210">
    <property type="term" value="F:phosphatidylcholine binding"/>
    <property type="evidence" value="ECO:0007669"/>
    <property type="project" value="TreeGrafter"/>
</dbReference>
<keyword evidence="3" id="KW-0488">Methylation</keyword>
<feature type="compositionally biased region" description="Basic and acidic residues" evidence="6">
    <location>
        <begin position="636"/>
        <end position="650"/>
    </location>
</feature>
<dbReference type="Pfam" id="PF24694">
    <property type="entry name" value="LNS2_PITM1-3"/>
    <property type="match status" value="1"/>
</dbReference>
<evidence type="ECO:0000256" key="3">
    <source>
        <dbReference type="ARBA" id="ARBA00022481"/>
    </source>
</evidence>
<dbReference type="PANTHER" id="PTHR10658:SF81">
    <property type="entry name" value="PROTEIN RETINAL DEGENERATION B"/>
    <property type="match status" value="1"/>
</dbReference>
<dbReference type="InterPro" id="IPR004177">
    <property type="entry name" value="DDHD_dom"/>
</dbReference>
<dbReference type="InterPro" id="IPR001666">
    <property type="entry name" value="PI_transfer"/>
</dbReference>
<feature type="compositionally biased region" description="Low complexity" evidence="6">
    <location>
        <begin position="287"/>
        <end position="300"/>
    </location>
</feature>
<feature type="region of interest" description="Disordered" evidence="6">
    <location>
        <begin position="264"/>
        <end position="357"/>
    </location>
</feature>
<accession>A0A3Q3MEF5</accession>
<evidence type="ECO:0000313" key="9">
    <source>
        <dbReference type="Proteomes" id="UP000261640"/>
    </source>
</evidence>
<evidence type="ECO:0000313" key="8">
    <source>
        <dbReference type="Ensembl" id="ENSMAMP00000025838.2"/>
    </source>
</evidence>
<dbReference type="GO" id="GO:0008525">
    <property type="term" value="F:phosphatidylcholine transporter activity"/>
    <property type="evidence" value="ECO:0007669"/>
    <property type="project" value="TreeGrafter"/>
</dbReference>
<dbReference type="GO" id="GO:0035091">
    <property type="term" value="F:phosphatidylinositol binding"/>
    <property type="evidence" value="ECO:0007669"/>
    <property type="project" value="TreeGrafter"/>
</dbReference>
<dbReference type="PROSITE" id="PS51043">
    <property type="entry name" value="DDHD"/>
    <property type="match status" value="1"/>
</dbReference>
<dbReference type="InterPro" id="IPR023214">
    <property type="entry name" value="HAD_sf"/>
</dbReference>
<keyword evidence="9" id="KW-1185">Reference proteome</keyword>
<feature type="compositionally biased region" description="Polar residues" evidence="6">
    <location>
        <begin position="1381"/>
        <end position="1401"/>
    </location>
</feature>
<reference evidence="8" key="1">
    <citation type="submission" date="2025-08" db="UniProtKB">
        <authorList>
            <consortium name="Ensembl"/>
        </authorList>
    </citation>
    <scope>IDENTIFICATION</scope>
</reference>
<dbReference type="GO" id="GO:0008526">
    <property type="term" value="F:phosphatidylinositol transfer activity"/>
    <property type="evidence" value="ECO:0007669"/>
    <property type="project" value="TreeGrafter"/>
</dbReference>
<dbReference type="SMART" id="SM00775">
    <property type="entry name" value="LNS2"/>
    <property type="match status" value="1"/>
</dbReference>
<dbReference type="GeneTree" id="ENSGT00940000153849"/>
<organism evidence="8 9">
    <name type="scientific">Mastacembelus armatus</name>
    <name type="common">zig-zag eel</name>
    <dbReference type="NCBI Taxonomy" id="205130"/>
    <lineage>
        <taxon>Eukaryota</taxon>
        <taxon>Metazoa</taxon>
        <taxon>Chordata</taxon>
        <taxon>Craniata</taxon>
        <taxon>Vertebrata</taxon>
        <taxon>Euteleostomi</taxon>
        <taxon>Actinopterygii</taxon>
        <taxon>Neopterygii</taxon>
        <taxon>Teleostei</taxon>
        <taxon>Neoteleostei</taxon>
        <taxon>Acanthomorphata</taxon>
        <taxon>Anabantaria</taxon>
        <taxon>Synbranchiformes</taxon>
        <taxon>Mastacembelidae</taxon>
        <taxon>Mastacembelus</taxon>
    </lineage>
</organism>
<dbReference type="FunFam" id="3.30.530.20:FF:000001">
    <property type="entry name" value="Phosphatidylinositol transfer protein membrane associated 2"/>
    <property type="match status" value="1"/>
</dbReference>
<dbReference type="InterPro" id="IPR031315">
    <property type="entry name" value="LNS2/PITP"/>
</dbReference>
<dbReference type="Pfam" id="PF02121">
    <property type="entry name" value="IP_trans"/>
    <property type="match status" value="1"/>
</dbReference>
<feature type="compositionally biased region" description="Polar residues" evidence="6">
    <location>
        <begin position="610"/>
        <end position="619"/>
    </location>
</feature>
<dbReference type="InterPro" id="IPR055261">
    <property type="entry name" value="PI_transfer_N"/>
</dbReference>
<dbReference type="GO" id="GO:0005737">
    <property type="term" value="C:cytoplasm"/>
    <property type="evidence" value="ECO:0007669"/>
    <property type="project" value="TreeGrafter"/>
</dbReference>
<feature type="region of interest" description="Disordered" evidence="6">
    <location>
        <begin position="1339"/>
        <end position="1413"/>
    </location>
</feature>
<dbReference type="GO" id="GO:0012505">
    <property type="term" value="C:endomembrane system"/>
    <property type="evidence" value="ECO:0007669"/>
    <property type="project" value="UniProtKB-SubCell"/>
</dbReference>
<evidence type="ECO:0000256" key="1">
    <source>
        <dbReference type="ARBA" id="ARBA00004184"/>
    </source>
</evidence>
<dbReference type="SUPFAM" id="SSF55961">
    <property type="entry name" value="Bet v1-like"/>
    <property type="match status" value="1"/>
</dbReference>
<dbReference type="FunFam" id="3.40.50.1000:FF:000173">
    <property type="entry name" value="Membrane-associated phosphatidylinositol transfer protein 2"/>
    <property type="match status" value="1"/>
</dbReference>
<evidence type="ECO:0000256" key="2">
    <source>
        <dbReference type="ARBA" id="ARBA00010316"/>
    </source>
</evidence>
<keyword evidence="4" id="KW-0597">Phosphoprotein</keyword>
<comment type="subcellular location">
    <subcellularLocation>
        <location evidence="1">Endomembrane system</location>
        <topology evidence="1">Peripheral membrane protein</topology>
    </subcellularLocation>
</comment>
<dbReference type="Ensembl" id="ENSMAMT00000026500.2">
    <property type="protein sequence ID" value="ENSMAMP00000025838.2"/>
    <property type="gene ID" value="ENSMAMG00000017220.2"/>
</dbReference>
<dbReference type="Pfam" id="PF24695">
    <property type="entry name" value="PITM1-3"/>
    <property type="match status" value="1"/>
</dbReference>
<dbReference type="SUPFAM" id="SSF56784">
    <property type="entry name" value="HAD-like"/>
    <property type="match status" value="1"/>
</dbReference>
<dbReference type="CDD" id="cd08889">
    <property type="entry name" value="SRPBCC_PITPNM1-2_like"/>
    <property type="match status" value="1"/>
</dbReference>
<evidence type="ECO:0000256" key="5">
    <source>
        <dbReference type="ARBA" id="ARBA00022837"/>
    </source>
</evidence>
<dbReference type="InterPro" id="IPR036412">
    <property type="entry name" value="HAD-like_sf"/>
</dbReference>
<feature type="compositionally biased region" description="Polar residues" evidence="6">
    <location>
        <begin position="1340"/>
        <end position="1354"/>
    </location>
</feature>
<name>A0A3Q3MEF5_9TELE</name>
<evidence type="ECO:0000259" key="7">
    <source>
        <dbReference type="PROSITE" id="PS51043"/>
    </source>
</evidence>
<dbReference type="Pfam" id="PF02862">
    <property type="entry name" value="DDHD"/>
    <property type="match status" value="1"/>
</dbReference>
<dbReference type="GO" id="GO:0046872">
    <property type="term" value="F:metal ion binding"/>
    <property type="evidence" value="ECO:0007669"/>
    <property type="project" value="InterPro"/>
</dbReference>
<feature type="compositionally biased region" description="Low complexity" evidence="6">
    <location>
        <begin position="316"/>
        <end position="333"/>
    </location>
</feature>
<keyword evidence="5" id="KW-0106">Calcium</keyword>
<proteinExistence type="inferred from homology"/>
<sequence>MLIKEYRIPMPMSVEEYRIAQLYMIQKKSREESCGEGSGVEILENKPYTDGPGGTGQYTHKVYHIGMHIPSWFRSILPKAALRVEEESWNAYPYTRTRYTCPFVEKFSIDIETYYKPDTGNQGDVFNMSAAEKRQRSIDPIDIVTDPIPPHEYKAEEDPRLFKSVKTQRGPLQDDWIEEYKNNLGKTPIMCAYKLCKVEFRYWGMQSKIERFIHDVGLRKVMVRAHRQAWCWQDEWYGLTMEDIRELELETQLALATKMAQFSQAEEATEANGGAPSPDKDQEVKEAISSIEAEEVVVSSGGDTLQPRGVLTKQWSTSSRSSRSSKRGVSPSRHSLSEWRMQSIARDSDDSSDEEFFDAHEDLSDGEEVFPKEITKWNSNDLMDKIEAADTEENTGMMKTMSTSPYSHTVVKLDESLSQQPSKIHVLILVLHGGNILDTGGGDQNSKQADVNTISTAFDTVMRVHYPAALGRIAIRLVPCPAICAEAFSLVSNLSPYSYDEGCLSSSQDHIPLAALPLLATSAPQYQEAVATVIARANQVYGDFMKSLDGAAFSGQVCLIGDCVGGILGFDALCSSNQTVNESQNSSRRGSIVSVQDQDLLSPGIIINSGHGSASPTLESTRHLSRSNIDIPRASAGDDTRRQLPRKRSDSSTYELDTIKQHQAFLSSLHSSVLRNDGVSRRSSSSTMLDGGSLGKFDFEVSDFFLFGSPLGLVLALRKTVIPVLDVAQLRPACQQVYNLFHPADPSASRLEPLLEKKFHLLPPFNVPRYQRFPLGDGNSALLVETVQSNAQLLLDSGPPLFLRCQETISETCIPVPVLNWQEGSLKATPTTMESDVVQSHGGVFMDSSYPSSPVTGPLSRGQRRASEVSIASQVSGMADSYTATNIANTKSCQINQSKKFSLLSQLALSSQNKFFLKSPPKSRKKAEAGQATGSPDAGVFSLTPVHTIHSVPITVAARWWGTKRLDFALYCPDALTAFPTVALPHLFHASYWESTDVVSFLLRQVMRHENSSILELDGKEVSEFTPSKPREKWLRKRTHVKIRNVTANHRVNDAVFTEDSQQVVTGRFMYGPLDMVTLAGEKVDLHIMTQPPSGEWVYFSTEVTNSSGRVSFVIPEDKRLGIGVYPVKMVVRGDHTFADSYLTVIPRGTEFVVFSIDGSFAASVSIMGSDPKVRAGAVDVVRHWQDLGYLIIYVTGRPDMQKQRVVAWLSQHNFPHGIVSFCDGLVHDPLRHKANFLKSLTEAHMKIFAGYGSTKDISVYTSIGLPASQIYIVGRPSKKMQHQCQFITEGYAAHLSQLEYNHRSRPAKSSSARMVLRKGSFGLGANSEFLRKRNHLLRTISSQPAPSSPTGNIHNRPERTQSQSDSERLERERMDRTHSHSQGAAQRSMSITASCWGRSSSTKHETAILSPK</sequence>
<dbReference type="SMART" id="SM01127">
    <property type="entry name" value="DDHD"/>
    <property type="match status" value="1"/>
</dbReference>